<accession>A0ABV9A8R6</accession>
<evidence type="ECO:0000256" key="6">
    <source>
        <dbReference type="SAM" id="MobiDB-lite"/>
    </source>
</evidence>
<evidence type="ECO:0000313" key="9">
    <source>
        <dbReference type="EMBL" id="MFC4495321.1"/>
    </source>
</evidence>
<comment type="subcellular location">
    <subcellularLocation>
        <location evidence="1">Cell membrane</location>
        <topology evidence="1">Multi-pass membrane protein</topology>
    </subcellularLocation>
</comment>
<keyword evidence="5 7" id="KW-0472">Membrane</keyword>
<organism evidence="9 10">
    <name type="scientific">Streptomyces ovatisporus</name>
    <dbReference type="NCBI Taxonomy" id="1128682"/>
    <lineage>
        <taxon>Bacteria</taxon>
        <taxon>Bacillati</taxon>
        <taxon>Actinomycetota</taxon>
        <taxon>Actinomycetes</taxon>
        <taxon>Kitasatosporales</taxon>
        <taxon>Streptomycetaceae</taxon>
        <taxon>Streptomyces</taxon>
    </lineage>
</organism>
<dbReference type="EMBL" id="JBHSFH010000007">
    <property type="protein sequence ID" value="MFC4495321.1"/>
    <property type="molecule type" value="Genomic_DNA"/>
</dbReference>
<dbReference type="Pfam" id="PF00482">
    <property type="entry name" value="T2SSF"/>
    <property type="match status" value="1"/>
</dbReference>
<feature type="transmembrane region" description="Helical" evidence="7">
    <location>
        <begin position="17"/>
        <end position="37"/>
    </location>
</feature>
<evidence type="ECO:0000256" key="7">
    <source>
        <dbReference type="SAM" id="Phobius"/>
    </source>
</evidence>
<proteinExistence type="predicted"/>
<protein>
    <submittedName>
        <fullName evidence="9">Type II secretion system F family protein</fullName>
    </submittedName>
</protein>
<gene>
    <name evidence="9" type="ORF">ACFPA8_14385</name>
</gene>
<dbReference type="PANTHER" id="PTHR35007">
    <property type="entry name" value="INTEGRAL MEMBRANE PROTEIN-RELATED"/>
    <property type="match status" value="1"/>
</dbReference>
<keyword evidence="4 7" id="KW-1133">Transmembrane helix</keyword>
<feature type="region of interest" description="Disordered" evidence="6">
    <location>
        <begin position="53"/>
        <end position="81"/>
    </location>
</feature>
<evidence type="ECO:0000256" key="3">
    <source>
        <dbReference type="ARBA" id="ARBA00022692"/>
    </source>
</evidence>
<evidence type="ECO:0000256" key="1">
    <source>
        <dbReference type="ARBA" id="ARBA00004651"/>
    </source>
</evidence>
<reference evidence="10" key="1">
    <citation type="journal article" date="2019" name="Int. J. Syst. Evol. Microbiol.">
        <title>The Global Catalogue of Microorganisms (GCM) 10K type strain sequencing project: providing services to taxonomists for standard genome sequencing and annotation.</title>
        <authorList>
            <consortium name="The Broad Institute Genomics Platform"/>
            <consortium name="The Broad Institute Genome Sequencing Center for Infectious Disease"/>
            <person name="Wu L."/>
            <person name="Ma J."/>
        </authorList>
    </citation>
    <scope>NUCLEOTIDE SEQUENCE [LARGE SCALE GENOMIC DNA]</scope>
    <source>
        <strain evidence="10">CGMCC 4.7357</strain>
    </source>
</reference>
<evidence type="ECO:0000259" key="8">
    <source>
        <dbReference type="Pfam" id="PF00482"/>
    </source>
</evidence>
<dbReference type="RefSeq" id="WP_386447946.1">
    <property type="nucleotide sequence ID" value="NZ_JBHSFH010000007.1"/>
</dbReference>
<dbReference type="Proteomes" id="UP001595997">
    <property type="component" value="Unassembled WGS sequence"/>
</dbReference>
<dbReference type="PROSITE" id="PS51257">
    <property type="entry name" value="PROKAR_LIPOPROTEIN"/>
    <property type="match status" value="1"/>
</dbReference>
<evidence type="ECO:0000256" key="4">
    <source>
        <dbReference type="ARBA" id="ARBA00022989"/>
    </source>
</evidence>
<keyword evidence="2" id="KW-1003">Cell membrane</keyword>
<keyword evidence="3 7" id="KW-0812">Transmembrane</keyword>
<dbReference type="InterPro" id="IPR018076">
    <property type="entry name" value="T2SS_GspF_dom"/>
</dbReference>
<name>A0ABV9A8R6_9ACTN</name>
<feature type="transmembrane region" description="Helical" evidence="7">
    <location>
        <begin position="103"/>
        <end position="125"/>
    </location>
</feature>
<dbReference type="PANTHER" id="PTHR35007:SF3">
    <property type="entry name" value="POSSIBLE CONSERVED ALANINE RICH MEMBRANE PROTEIN"/>
    <property type="match status" value="1"/>
</dbReference>
<comment type="caution">
    <text evidence="9">The sequence shown here is derived from an EMBL/GenBank/DDBJ whole genome shotgun (WGS) entry which is preliminary data.</text>
</comment>
<feature type="transmembrane region" description="Helical" evidence="7">
    <location>
        <begin position="273"/>
        <end position="295"/>
    </location>
</feature>
<evidence type="ECO:0000256" key="2">
    <source>
        <dbReference type="ARBA" id="ARBA00022475"/>
    </source>
</evidence>
<evidence type="ECO:0000256" key="5">
    <source>
        <dbReference type="ARBA" id="ARBA00023136"/>
    </source>
</evidence>
<evidence type="ECO:0000313" key="10">
    <source>
        <dbReference type="Proteomes" id="UP001595997"/>
    </source>
</evidence>
<sequence>MSPRMTAGAAAAVADPWVWVPLLVTAGCLAAWCWEVWRGRRSRARTRLLLGEPAEGERAEQSGSHADRPQHSLGRRLARSSDHSLLAHQQWWKGRERRRRLRAGAGALGAGALAVIVVGGVPGWLVGSAGAYCVWRRAANRDGPEASSENSAEARTAAEQLPLTAELLAACLAAGSAPVPAADAVGRSVGGPLGAQLMRAATELQLGAEPAAVWARFVGLPGGDAFVRSMERAGGGGVPAVESVTRLAAELRAGAARAATTRARRTAVLVTGPLGLCFLPAFLAVGVAPVVMGLARSLL</sequence>
<feature type="domain" description="Type II secretion system protein GspF" evidence="8">
    <location>
        <begin position="166"/>
        <end position="287"/>
    </location>
</feature>
<keyword evidence="10" id="KW-1185">Reference proteome</keyword>
<feature type="compositionally biased region" description="Basic and acidic residues" evidence="6">
    <location>
        <begin position="55"/>
        <end position="70"/>
    </location>
</feature>